<dbReference type="AlphaFoldDB" id="A0A264W347"/>
<dbReference type="InterPro" id="IPR035240">
    <property type="entry name" value="SprT_Zn_ribbon"/>
</dbReference>
<dbReference type="EMBL" id="NOKQ01000217">
    <property type="protein sequence ID" value="OZS77981.1"/>
    <property type="molecule type" value="Genomic_DNA"/>
</dbReference>
<organism evidence="6 7">
    <name type="scientific">Tetzosporium hominis</name>
    <dbReference type="NCBI Taxonomy" id="2020506"/>
    <lineage>
        <taxon>Bacteria</taxon>
        <taxon>Bacillati</taxon>
        <taxon>Bacillota</taxon>
        <taxon>Bacilli</taxon>
        <taxon>Bacillales</taxon>
        <taxon>Caryophanaceae</taxon>
        <taxon>Tetzosporium</taxon>
    </lineage>
</organism>
<evidence type="ECO:0000313" key="6">
    <source>
        <dbReference type="EMBL" id="OZS77981.1"/>
    </source>
</evidence>
<keyword evidence="1 4" id="KW-0963">Cytoplasm</keyword>
<dbReference type="InterPro" id="IPR006640">
    <property type="entry name" value="SprT-like_domain"/>
</dbReference>
<feature type="binding site" evidence="4">
    <location>
        <position position="66"/>
    </location>
    <ligand>
        <name>Zn(2+)</name>
        <dbReference type="ChEBI" id="CHEBI:29105"/>
    </ligand>
</feature>
<comment type="caution">
    <text evidence="6">The sequence shown here is derived from an EMBL/GenBank/DDBJ whole genome shotgun (WGS) entry which is preliminary data.</text>
</comment>
<proteinExistence type="inferred from homology"/>
<comment type="similarity">
    <text evidence="4">Belongs to the SprT family.</text>
</comment>
<sequence length="154" mass="18079">MNEQQLQQLTEHLSITFFHKPFLHSARFNARLRTTGGRYLLSTHDIEINPLYLEVGEDEIVGIIKHELCHYHLHLEGRGYQHRDADFKILLNKVGAPRFCQALPRINKRQASILHIYRCLKCSQNYSRKIRMNTEKYRCGKCSGRLGYIGIKKL</sequence>
<gene>
    <name evidence="6" type="ORF">CF394_09530</name>
</gene>
<keyword evidence="7" id="KW-1185">Reference proteome</keyword>
<dbReference type="OrthoDB" id="9799909at2"/>
<dbReference type="GO" id="GO:0008270">
    <property type="term" value="F:zinc ion binding"/>
    <property type="evidence" value="ECO:0007669"/>
    <property type="project" value="UniProtKB-UniRule"/>
</dbReference>
<name>A0A264W347_9BACL</name>
<dbReference type="GO" id="GO:0006950">
    <property type="term" value="P:response to stress"/>
    <property type="evidence" value="ECO:0007669"/>
    <property type="project" value="UniProtKB-ARBA"/>
</dbReference>
<dbReference type="Pfam" id="PF17283">
    <property type="entry name" value="Zn_ribbon_SprT"/>
    <property type="match status" value="1"/>
</dbReference>
<dbReference type="InterPro" id="IPR023524">
    <property type="entry name" value="Uncharacterised_SprT-like"/>
</dbReference>
<dbReference type="GO" id="GO:0005737">
    <property type="term" value="C:cytoplasm"/>
    <property type="evidence" value="ECO:0007669"/>
    <property type="project" value="UniProtKB-SubCell"/>
</dbReference>
<dbReference type="RefSeq" id="WP_094943258.1">
    <property type="nucleotide sequence ID" value="NZ_NOKQ01000217.1"/>
</dbReference>
<keyword evidence="2 4" id="KW-0479">Metal-binding</keyword>
<evidence type="ECO:0000256" key="1">
    <source>
        <dbReference type="ARBA" id="ARBA00022490"/>
    </source>
</evidence>
<protein>
    <recommendedName>
        <fullName evidence="4">Protein SprT-like</fullName>
    </recommendedName>
</protein>
<comment type="cofactor">
    <cofactor evidence="4">
        <name>Zn(2+)</name>
        <dbReference type="ChEBI" id="CHEBI:29105"/>
    </cofactor>
    <text evidence="4">Binds 1 zinc ion.</text>
</comment>
<feature type="binding site" evidence="4">
    <location>
        <position position="70"/>
    </location>
    <ligand>
        <name>Zn(2+)</name>
        <dbReference type="ChEBI" id="CHEBI:29105"/>
    </ligand>
</feature>
<accession>A0A264W347</accession>
<dbReference type="NCBIfam" id="NF003339">
    <property type="entry name" value="PRK04351.1"/>
    <property type="match status" value="1"/>
</dbReference>
<evidence type="ECO:0000259" key="5">
    <source>
        <dbReference type="SMART" id="SM00731"/>
    </source>
</evidence>
<keyword evidence="3 4" id="KW-0862">Zinc</keyword>
<dbReference type="Proteomes" id="UP000217065">
    <property type="component" value="Unassembled WGS sequence"/>
</dbReference>
<evidence type="ECO:0000313" key="7">
    <source>
        <dbReference type="Proteomes" id="UP000217065"/>
    </source>
</evidence>
<comment type="subcellular location">
    <subcellularLocation>
        <location evidence="4">Cytoplasm</location>
    </subcellularLocation>
</comment>
<evidence type="ECO:0000256" key="3">
    <source>
        <dbReference type="ARBA" id="ARBA00022833"/>
    </source>
</evidence>
<feature type="active site" evidence="4">
    <location>
        <position position="67"/>
    </location>
</feature>
<dbReference type="HAMAP" id="MF_00745">
    <property type="entry name" value="SprT_like"/>
    <property type="match status" value="1"/>
</dbReference>
<evidence type="ECO:0000256" key="2">
    <source>
        <dbReference type="ARBA" id="ARBA00022723"/>
    </source>
</evidence>
<evidence type="ECO:0000256" key="4">
    <source>
        <dbReference type="HAMAP-Rule" id="MF_00745"/>
    </source>
</evidence>
<dbReference type="Pfam" id="PF10263">
    <property type="entry name" value="SprT-like"/>
    <property type="match status" value="1"/>
</dbReference>
<reference evidence="6 7" key="1">
    <citation type="submission" date="2017-07" db="EMBL/GenBank/DDBJ databases">
        <title>Tetzosporium hominis gen.nov. sp.nov.</title>
        <authorList>
            <person name="Tetz G."/>
            <person name="Tetz V."/>
        </authorList>
    </citation>
    <scope>NUCLEOTIDE SEQUENCE [LARGE SCALE GENOMIC DNA]</scope>
    <source>
        <strain evidence="6 7">VT-49</strain>
    </source>
</reference>
<dbReference type="SMART" id="SM00731">
    <property type="entry name" value="SprT"/>
    <property type="match status" value="1"/>
</dbReference>
<feature type="domain" description="SprT-like" evidence="5">
    <location>
        <begin position="4"/>
        <end position="149"/>
    </location>
</feature>